<evidence type="ECO:0000313" key="1">
    <source>
        <dbReference type="EMBL" id="PTQ78209.1"/>
    </source>
</evidence>
<proteinExistence type="predicted"/>
<organism evidence="1 2">
    <name type="scientific">Nitrosomonas ureae</name>
    <dbReference type="NCBI Taxonomy" id="44577"/>
    <lineage>
        <taxon>Bacteria</taxon>
        <taxon>Pseudomonadati</taxon>
        <taxon>Pseudomonadota</taxon>
        <taxon>Betaproteobacteria</taxon>
        <taxon>Nitrosomonadales</taxon>
        <taxon>Nitrosomonadaceae</taxon>
        <taxon>Nitrosomonas</taxon>
    </lineage>
</organism>
<reference evidence="1 2" key="1">
    <citation type="submission" date="2018-04" db="EMBL/GenBank/DDBJ databases">
        <title>Active sludge and wastewater microbial communities from Klosterneuburg, Austria.</title>
        <authorList>
            <person name="Wagner M."/>
        </authorList>
    </citation>
    <scope>NUCLEOTIDE SEQUENCE [LARGE SCALE GENOMIC DNA]</scope>
    <source>
        <strain evidence="1 2">Nm4</strain>
    </source>
</reference>
<gene>
    <name evidence="1" type="ORF">C8R28_10676</name>
</gene>
<sequence>MRANGNEIGPGLGIIIPLQSNRFAAMDSWVVGHGVWVIVGIVGENDYLPLRIIAIDQIDDDFHHRIFFLGFAFGNQ</sequence>
<dbReference type="Proteomes" id="UP000244110">
    <property type="component" value="Unassembled WGS sequence"/>
</dbReference>
<name>A0A2T5I2Z6_9PROT</name>
<accession>A0A2T5I2Z6</accession>
<comment type="caution">
    <text evidence="1">The sequence shown here is derived from an EMBL/GenBank/DDBJ whole genome shotgun (WGS) entry which is preliminary data.</text>
</comment>
<dbReference type="EMBL" id="QAOL01000067">
    <property type="protein sequence ID" value="PTQ78209.1"/>
    <property type="molecule type" value="Genomic_DNA"/>
</dbReference>
<dbReference type="AlphaFoldDB" id="A0A2T5I2Z6"/>
<evidence type="ECO:0000313" key="2">
    <source>
        <dbReference type="Proteomes" id="UP000244110"/>
    </source>
</evidence>
<protein>
    <submittedName>
        <fullName evidence="1">Uncharacterized protein</fullName>
    </submittedName>
</protein>